<evidence type="ECO:0000259" key="3">
    <source>
        <dbReference type="Pfam" id="PF13439"/>
    </source>
</evidence>
<dbReference type="Pfam" id="PF13439">
    <property type="entry name" value="Glyco_transf_4"/>
    <property type="match status" value="1"/>
</dbReference>
<dbReference type="Proteomes" id="UP000183339">
    <property type="component" value="Unassembled WGS sequence"/>
</dbReference>
<proteinExistence type="predicted"/>
<evidence type="ECO:0000313" key="5">
    <source>
        <dbReference type="Proteomes" id="UP000183339"/>
    </source>
</evidence>
<dbReference type="AlphaFoldDB" id="A0A1I0A8Z9"/>
<dbReference type="Pfam" id="PF00534">
    <property type="entry name" value="Glycos_transf_1"/>
    <property type="match status" value="1"/>
</dbReference>
<dbReference type="SUPFAM" id="SSF53756">
    <property type="entry name" value="UDP-Glycosyltransferase/glycogen phosphorylase"/>
    <property type="match status" value="1"/>
</dbReference>
<reference evidence="4 5" key="1">
    <citation type="submission" date="2016-10" db="EMBL/GenBank/DDBJ databases">
        <authorList>
            <person name="de Groot N.N."/>
        </authorList>
    </citation>
    <scope>NUCLEOTIDE SEQUENCE [LARGE SCALE GENOMIC DNA]</scope>
    <source>
        <strain evidence="4 5">Nl7</strain>
    </source>
</reference>
<protein>
    <submittedName>
        <fullName evidence="4">Glycosyltransferase involved in cell wall bisynthesis</fullName>
    </submittedName>
</protein>
<dbReference type="CDD" id="cd03809">
    <property type="entry name" value="GT4_MtfB-like"/>
    <property type="match status" value="1"/>
</dbReference>
<evidence type="ECO:0000313" key="4">
    <source>
        <dbReference type="EMBL" id="SES89719.1"/>
    </source>
</evidence>
<feature type="domain" description="Glycosyltransferase subfamily 4-like N-terminal" evidence="3">
    <location>
        <begin position="75"/>
        <end position="156"/>
    </location>
</feature>
<keyword evidence="1 4" id="KW-0808">Transferase</keyword>
<evidence type="ECO:0000259" key="2">
    <source>
        <dbReference type="Pfam" id="PF00534"/>
    </source>
</evidence>
<dbReference type="Gene3D" id="3.40.50.2000">
    <property type="entry name" value="Glycogen Phosphorylase B"/>
    <property type="match status" value="2"/>
</dbReference>
<organism evidence="4 5">
    <name type="scientific">Nitrosospira multiformis</name>
    <dbReference type="NCBI Taxonomy" id="1231"/>
    <lineage>
        <taxon>Bacteria</taxon>
        <taxon>Pseudomonadati</taxon>
        <taxon>Pseudomonadota</taxon>
        <taxon>Betaproteobacteria</taxon>
        <taxon>Nitrosomonadales</taxon>
        <taxon>Nitrosomonadaceae</taxon>
        <taxon>Nitrosospira</taxon>
    </lineage>
</organism>
<dbReference type="PANTHER" id="PTHR46401:SF2">
    <property type="entry name" value="GLYCOSYLTRANSFERASE WBBK-RELATED"/>
    <property type="match status" value="1"/>
</dbReference>
<dbReference type="RefSeq" id="WP_074704881.1">
    <property type="nucleotide sequence ID" value="NZ_FOHI01000002.1"/>
</dbReference>
<dbReference type="InterPro" id="IPR028098">
    <property type="entry name" value="Glyco_trans_4-like_N"/>
</dbReference>
<accession>A0A1I0A8Z9</accession>
<dbReference type="OrthoDB" id="9177777at2"/>
<name>A0A1I0A8Z9_9PROT</name>
<sequence>MKDSALRVGIYQGPEIPQSFKVYAENVWRHLPKQDIATIPFKDRKDLPKSADVLWDIRSGGGNPPPDFLLEHPLPPLVVTVHGFAPVSLNGWEYFRTLKGLIMSGQYAKHKRERWREVRTAVGSIIAVSAFVKDEAIRFTGVPADRIHVCHHGVDSNAFTPGSDTESEPYFFHISNDEPRKNVRAIVRAFRQLRRHCRAQLVLKLPEESARNYEKIEGIRVLSGFLTTEELVRLYRHALAFIFPSLYEGFGLPILEAMACGCPVITSNVSACPEIAGEAAITVDPRDEDGLLEAMRIFCQNPRVRAERAAVGLQRSQDFSWSRSAQCHANILRAAASKSTQETFRNV</sequence>
<dbReference type="GO" id="GO:0009103">
    <property type="term" value="P:lipopolysaccharide biosynthetic process"/>
    <property type="evidence" value="ECO:0007669"/>
    <property type="project" value="TreeGrafter"/>
</dbReference>
<dbReference type="PANTHER" id="PTHR46401">
    <property type="entry name" value="GLYCOSYLTRANSFERASE WBBK-RELATED"/>
    <property type="match status" value="1"/>
</dbReference>
<gene>
    <name evidence="4" type="ORF">SAMN05216412_102126</name>
</gene>
<feature type="domain" description="Glycosyl transferase family 1" evidence="2">
    <location>
        <begin position="166"/>
        <end position="306"/>
    </location>
</feature>
<dbReference type="EMBL" id="FOHI01000002">
    <property type="protein sequence ID" value="SES89719.1"/>
    <property type="molecule type" value="Genomic_DNA"/>
</dbReference>
<evidence type="ECO:0000256" key="1">
    <source>
        <dbReference type="ARBA" id="ARBA00022679"/>
    </source>
</evidence>
<dbReference type="GO" id="GO:0016757">
    <property type="term" value="F:glycosyltransferase activity"/>
    <property type="evidence" value="ECO:0007669"/>
    <property type="project" value="InterPro"/>
</dbReference>
<dbReference type="InterPro" id="IPR001296">
    <property type="entry name" value="Glyco_trans_1"/>
</dbReference>